<evidence type="ECO:0000256" key="1">
    <source>
        <dbReference type="SAM" id="MobiDB-lite"/>
    </source>
</evidence>
<feature type="region of interest" description="Disordered" evidence="1">
    <location>
        <begin position="518"/>
        <end position="541"/>
    </location>
</feature>
<dbReference type="AlphaFoldDB" id="A0A0L6VC41"/>
<dbReference type="EMBL" id="LAVV01006942">
    <property type="protein sequence ID" value="KNZ57705.1"/>
    <property type="molecule type" value="Genomic_DNA"/>
</dbReference>
<organism evidence="2 3">
    <name type="scientific">Puccinia sorghi</name>
    <dbReference type="NCBI Taxonomy" id="27349"/>
    <lineage>
        <taxon>Eukaryota</taxon>
        <taxon>Fungi</taxon>
        <taxon>Dikarya</taxon>
        <taxon>Basidiomycota</taxon>
        <taxon>Pucciniomycotina</taxon>
        <taxon>Pucciniomycetes</taxon>
        <taxon>Pucciniales</taxon>
        <taxon>Pucciniaceae</taxon>
        <taxon>Puccinia</taxon>
    </lineage>
</organism>
<evidence type="ECO:0000313" key="2">
    <source>
        <dbReference type="EMBL" id="KNZ57705.1"/>
    </source>
</evidence>
<comment type="caution">
    <text evidence="2">The sequence shown here is derived from an EMBL/GenBank/DDBJ whole genome shotgun (WGS) entry which is preliminary data.</text>
</comment>
<gene>
    <name evidence="2" type="ORF">VP01_2094g2</name>
</gene>
<dbReference type="Proteomes" id="UP000037035">
    <property type="component" value="Unassembled WGS sequence"/>
</dbReference>
<accession>A0A0L6VC41</accession>
<protein>
    <submittedName>
        <fullName evidence="2">Uncharacterized protein</fullName>
    </submittedName>
</protein>
<evidence type="ECO:0000313" key="3">
    <source>
        <dbReference type="Proteomes" id="UP000037035"/>
    </source>
</evidence>
<feature type="compositionally biased region" description="Basic residues" evidence="1">
    <location>
        <begin position="520"/>
        <end position="540"/>
    </location>
</feature>
<sequence>MDIQSDKSEPLLNSFFLENRSIRVQRRNKAREMLHDQTCDTRESLISTSGTGRQVRGDVTGIGGNCKCASVEQSPPPLLVIPTAPLDPVLRGSEWPAHLVKRWQCQTAAMLVLKILKILHVEWLEKMFFFVSESLTVKEISQMICGYKGHFHSDFSRCGVLHLHNYIIENQKHHQVNTTGELCMRRKLATENMDAISASFQIGFSSFLVRKDTSFKWPKTKNCYDLTWCGVVWCDVCCVVWCGVVICFKCTLILQMYQLKSDNLSTTYLQRLYPELRGSLLPSGKVKLNSASNTTRTLGIFPSETLYHQAMLWDQLVIVYNPNHPCCTSLTFFYFIFSYLTSCFIQSKNQTHLPFALGLPFFPHLCSSDLSAFGISSTQPQVICCHISQATIQILPCIIEQGLYNPCSHLHILLCCPHVATQTCHAQCNKGCATLHASAYIAAVQTCAYIAMLASYHFNIEISPAQYQPATSTGLIPICLNLPCNTLQPLGAFGELFSKRCPKPLLELIIGPWENDSQNLKKKKKKRPRGSRRAKSKHGNGSRWVISLRRALQELRSQSCLPDSQKKTKKTKKLATHPALTYCYDLMWCGVVWSNHICPLLCGEKPRAHKNTAFYPWETAWLGPPALCQPRNNSDLGSCLLMEGSYCSFESSKGGSSKDHEINVSGYREKLLFMANQPIGHANRKFEAALHYGIQRSAAVLPDFPRSNMQHPYYLIVERQKIAVENIFHIYGPNIHKENQVGPFVPDNVKVFGEGCLNQCIRNLKIEISDDMAGTCNIYSHTDIWPIKIRNHALSAVEEFCKIIQNAADTIIGVVRDVQSMRVIIFERTEVSEVVMNESKISAHGRRRIASNHMDEMIFTFECTIGSVHNLQGQVVQSFTAGHTLSLQCRDMVEMMRRKERAGSKWGGGLVLGVQAGIGGGSGGQGLFRRALWRLQSGGLRSKADAGAVKSGQCCREWELEGNQGCGNSIGAGTGGRSCGWGSAGVLGKIGSQSFRITIRQKIHSLFPGCSVQRSVTRECFLFGLKKDAHQCRSFLHQAYSTVHAVGPCLAVTYWWMFQEGNLSHISGHSETTIMDQRLHVVAKTSLICLSPGGGQKHAEPCLTYVEVYPHTTGSEPQKNNQVDQNV</sequence>
<keyword evidence="3" id="KW-1185">Reference proteome</keyword>
<proteinExistence type="predicted"/>
<reference evidence="2 3" key="1">
    <citation type="submission" date="2015-08" db="EMBL/GenBank/DDBJ databases">
        <title>Next Generation Sequencing and Analysis of the Genome of Puccinia sorghi L Schw, the Causal Agent of Maize Common Rust.</title>
        <authorList>
            <person name="Rochi L."/>
            <person name="Burguener G."/>
            <person name="Darino M."/>
            <person name="Turjanski A."/>
            <person name="Kreff E."/>
            <person name="Dieguez M.J."/>
            <person name="Sacco F."/>
        </authorList>
    </citation>
    <scope>NUCLEOTIDE SEQUENCE [LARGE SCALE GENOMIC DNA]</scope>
    <source>
        <strain evidence="2 3">RO10H11247</strain>
    </source>
</reference>
<name>A0A0L6VC41_9BASI</name>
<dbReference type="VEuPathDB" id="FungiDB:VP01_2094g2"/>